<dbReference type="GO" id="GO:0006123">
    <property type="term" value="P:mitochondrial electron transport, cytochrome c to oxygen"/>
    <property type="evidence" value="ECO:0007669"/>
    <property type="project" value="TreeGrafter"/>
</dbReference>
<evidence type="ECO:0000256" key="2">
    <source>
        <dbReference type="ARBA" id="ARBA00022792"/>
    </source>
</evidence>
<dbReference type="Gene3D" id="4.10.95.10">
    <property type="entry name" value="Cytochrome c oxidase, subunit VIa"/>
    <property type="match status" value="1"/>
</dbReference>
<keyword evidence="5" id="KW-0472">Membrane</keyword>
<dbReference type="InterPro" id="IPR036418">
    <property type="entry name" value="Cyt_c_oxidase_su6a_sf"/>
</dbReference>
<keyword evidence="2" id="KW-0999">Mitochondrion inner membrane</keyword>
<dbReference type="SUPFAM" id="SSF81411">
    <property type="entry name" value="Mitochondrial cytochrome c oxidase subunit VIa"/>
    <property type="match status" value="1"/>
</dbReference>
<dbReference type="Proteomes" id="UP000807306">
    <property type="component" value="Unassembled WGS sequence"/>
</dbReference>
<dbReference type="GO" id="GO:0005743">
    <property type="term" value="C:mitochondrial inner membrane"/>
    <property type="evidence" value="ECO:0007669"/>
    <property type="project" value="UniProtKB-SubCell"/>
</dbReference>
<protein>
    <submittedName>
        <fullName evidence="7">X15341 cytochrome C oxidase subunit</fullName>
    </submittedName>
</protein>
<dbReference type="GO" id="GO:0030234">
    <property type="term" value="F:enzyme regulator activity"/>
    <property type="evidence" value="ECO:0007669"/>
    <property type="project" value="TreeGrafter"/>
</dbReference>
<dbReference type="OrthoDB" id="5947505at2759"/>
<gene>
    <name evidence="7" type="ORF">CPB83DRAFT_841607</name>
</gene>
<evidence type="ECO:0000256" key="1">
    <source>
        <dbReference type="ARBA" id="ARBA00004273"/>
    </source>
</evidence>
<dbReference type="EMBL" id="MU157824">
    <property type="protein sequence ID" value="KAF9535344.1"/>
    <property type="molecule type" value="Genomic_DNA"/>
</dbReference>
<organism evidence="7 8">
    <name type="scientific">Crepidotus variabilis</name>
    <dbReference type="NCBI Taxonomy" id="179855"/>
    <lineage>
        <taxon>Eukaryota</taxon>
        <taxon>Fungi</taxon>
        <taxon>Dikarya</taxon>
        <taxon>Basidiomycota</taxon>
        <taxon>Agaricomycotina</taxon>
        <taxon>Agaricomycetes</taxon>
        <taxon>Agaricomycetidae</taxon>
        <taxon>Agaricales</taxon>
        <taxon>Agaricineae</taxon>
        <taxon>Crepidotaceae</taxon>
        <taxon>Crepidotus</taxon>
    </lineage>
</organism>
<evidence type="ECO:0000256" key="3">
    <source>
        <dbReference type="ARBA" id="ARBA00022946"/>
    </source>
</evidence>
<keyword evidence="8" id="KW-1185">Reference proteome</keyword>
<dbReference type="AlphaFoldDB" id="A0A9P6EV87"/>
<evidence type="ECO:0000256" key="4">
    <source>
        <dbReference type="ARBA" id="ARBA00023128"/>
    </source>
</evidence>
<dbReference type="PANTHER" id="PTHR11504">
    <property type="entry name" value="CYTOCHROME C OXIDASE POLYPEPTIDE VIA"/>
    <property type="match status" value="1"/>
</dbReference>
<keyword evidence="3" id="KW-0809">Transit peptide</keyword>
<dbReference type="PANTHER" id="PTHR11504:SF0">
    <property type="entry name" value="CYTOCHROME C OXIDASE SUBUNIT"/>
    <property type="match status" value="1"/>
</dbReference>
<sequence>MSFAARNAFRAVARSTARVRPQARNASHAAPAEVVDLKPTPGAALDKFNKGDHDLMHHAAQTTDLWRKISYYACIPAIAVCVAWVYNAEVEHAAHTEHIKHENGGELPPIPAFEYMNRRVKPFPWGMNSLFYNPHVNQNMEDA</sequence>
<dbReference type="InterPro" id="IPR001349">
    <property type="entry name" value="Cyt_c_oxidase_su6a"/>
</dbReference>
<comment type="similarity">
    <text evidence="6">Belongs to the cytochrome c oxidase subunit 6A family.</text>
</comment>
<name>A0A9P6EV87_9AGAR</name>
<evidence type="ECO:0000313" key="8">
    <source>
        <dbReference type="Proteomes" id="UP000807306"/>
    </source>
</evidence>
<reference evidence="7" key="1">
    <citation type="submission" date="2020-11" db="EMBL/GenBank/DDBJ databases">
        <authorList>
            <consortium name="DOE Joint Genome Institute"/>
            <person name="Ahrendt S."/>
            <person name="Riley R."/>
            <person name="Andreopoulos W."/>
            <person name="Labutti K."/>
            <person name="Pangilinan J."/>
            <person name="Ruiz-Duenas F.J."/>
            <person name="Barrasa J.M."/>
            <person name="Sanchez-Garcia M."/>
            <person name="Camarero S."/>
            <person name="Miyauchi S."/>
            <person name="Serrano A."/>
            <person name="Linde D."/>
            <person name="Babiker R."/>
            <person name="Drula E."/>
            <person name="Ayuso-Fernandez I."/>
            <person name="Pacheco R."/>
            <person name="Padilla G."/>
            <person name="Ferreira P."/>
            <person name="Barriuso J."/>
            <person name="Kellner H."/>
            <person name="Castanera R."/>
            <person name="Alfaro M."/>
            <person name="Ramirez L."/>
            <person name="Pisabarro A.G."/>
            <person name="Kuo A."/>
            <person name="Tritt A."/>
            <person name="Lipzen A."/>
            <person name="He G."/>
            <person name="Yan M."/>
            <person name="Ng V."/>
            <person name="Cullen D."/>
            <person name="Martin F."/>
            <person name="Rosso M.-N."/>
            <person name="Henrissat B."/>
            <person name="Hibbett D."/>
            <person name="Martinez A.T."/>
            <person name="Grigoriev I.V."/>
        </authorList>
    </citation>
    <scope>NUCLEOTIDE SEQUENCE</scope>
    <source>
        <strain evidence="7">CBS 506.95</strain>
    </source>
</reference>
<dbReference type="Pfam" id="PF02046">
    <property type="entry name" value="COX6A"/>
    <property type="match status" value="1"/>
</dbReference>
<evidence type="ECO:0000313" key="7">
    <source>
        <dbReference type="EMBL" id="KAF9535344.1"/>
    </source>
</evidence>
<accession>A0A9P6EV87</accession>
<comment type="subcellular location">
    <subcellularLocation>
        <location evidence="1">Mitochondrion inner membrane</location>
    </subcellularLocation>
</comment>
<proteinExistence type="inferred from homology"/>
<keyword evidence="4" id="KW-0496">Mitochondrion</keyword>
<evidence type="ECO:0000256" key="6">
    <source>
        <dbReference type="RuleBase" id="RU004396"/>
    </source>
</evidence>
<evidence type="ECO:0000256" key="5">
    <source>
        <dbReference type="ARBA" id="ARBA00023136"/>
    </source>
</evidence>
<comment type="caution">
    <text evidence="7">The sequence shown here is derived from an EMBL/GenBank/DDBJ whole genome shotgun (WGS) entry which is preliminary data.</text>
</comment>